<name>A0ACB8G7X7_9SAUR</name>
<reference evidence="1" key="1">
    <citation type="submission" date="2021-08" db="EMBL/GenBank/DDBJ databases">
        <title>The first chromosome-level gecko genome reveals the dynamic sex chromosomes of Neotropical dwarf geckos (Sphaerodactylidae: Sphaerodactylus).</title>
        <authorList>
            <person name="Pinto B.J."/>
            <person name="Keating S.E."/>
            <person name="Gamble T."/>
        </authorList>
    </citation>
    <scope>NUCLEOTIDE SEQUENCE</scope>
    <source>
        <strain evidence="1">TG3544</strain>
    </source>
</reference>
<dbReference type="EMBL" id="CM037614">
    <property type="protein sequence ID" value="KAH8015587.1"/>
    <property type="molecule type" value="Genomic_DNA"/>
</dbReference>
<sequence>MRSSVGEMFYFLPQNVLKCLCGKGLCVQPGWPVRPLGALSAFLLPFPFLLFQTEKETPAKPSADPPRSKAKKPPEAPAKPSSAQVSALMARLPLLLPRMKPMEGLVVSSGVAAVHPSPTVLAPKLTATPVGGTVKMALSVGPTSSQLPLAPAVNGPGGLVSQQSTVPVINMILPGVAVPPVAKIPAKPKSLPAGEGPASGEPQRSLPDPQKAKAPCKRPADSSTDVATVKRKRGRPRKKPDEPESDLSDKATAEEEASDANEDPDIIVVTVGYEDHKPSPSTPRGSQEKVSEVDVLCVGDGKQPSPTDTSGADPPVASSHIVGNPIKTATLPSQVSVIQGHKSGAQSEPKEAGSDSQKPRQLGESPSEPGGKTKSTLARDSVSLPLLEESGSSSESEPEPQDLSLSKSNLPPSKEHSDTTSSRASVMCLCRNSAERNKGDAANTPVTSTHSPSP</sequence>
<protein>
    <submittedName>
        <fullName evidence="1">Uncharacterized protein</fullName>
    </submittedName>
</protein>
<comment type="caution">
    <text evidence="1">The sequence shown here is derived from an EMBL/GenBank/DDBJ whole genome shotgun (WGS) entry which is preliminary data.</text>
</comment>
<gene>
    <name evidence="1" type="ORF">K3G42_005858</name>
</gene>
<keyword evidence="2" id="KW-1185">Reference proteome</keyword>
<accession>A0ACB8G7X7</accession>
<evidence type="ECO:0000313" key="2">
    <source>
        <dbReference type="Proteomes" id="UP000827872"/>
    </source>
</evidence>
<evidence type="ECO:0000313" key="1">
    <source>
        <dbReference type="EMBL" id="KAH8015587.1"/>
    </source>
</evidence>
<proteinExistence type="predicted"/>
<organism evidence="1 2">
    <name type="scientific">Sphaerodactylus townsendi</name>
    <dbReference type="NCBI Taxonomy" id="933632"/>
    <lineage>
        <taxon>Eukaryota</taxon>
        <taxon>Metazoa</taxon>
        <taxon>Chordata</taxon>
        <taxon>Craniata</taxon>
        <taxon>Vertebrata</taxon>
        <taxon>Euteleostomi</taxon>
        <taxon>Lepidosauria</taxon>
        <taxon>Squamata</taxon>
        <taxon>Bifurcata</taxon>
        <taxon>Gekkota</taxon>
        <taxon>Sphaerodactylidae</taxon>
        <taxon>Sphaerodactylus</taxon>
    </lineage>
</organism>
<dbReference type="Proteomes" id="UP000827872">
    <property type="component" value="Linkage Group LG01"/>
</dbReference>